<dbReference type="GO" id="GO:0047632">
    <property type="term" value="F:agmatine deiminase activity"/>
    <property type="evidence" value="ECO:0007669"/>
    <property type="project" value="UniProtKB-UniRule"/>
</dbReference>
<reference evidence="3 5" key="2">
    <citation type="submission" date="2015-12" db="EMBL/GenBank/DDBJ databases">
        <authorList>
            <person name="Lauer A."/>
            <person name="Humrighouse B."/>
            <person name="Loparev V."/>
            <person name="Shewmaker P.L."/>
            <person name="Whitney A.M."/>
            <person name="McLaughlin R.W."/>
        </authorList>
    </citation>
    <scope>NUCLEOTIDE SEQUENCE [LARGE SCALE GENOMIC DNA]</scope>
    <source>
        <strain evidence="3 5">LMG 23085</strain>
    </source>
</reference>
<comment type="catalytic activity">
    <reaction evidence="2">
        <text>agmatine + H2O = N-carbamoylputrescine + NH4(+)</text>
        <dbReference type="Rhea" id="RHEA:18037"/>
        <dbReference type="ChEBI" id="CHEBI:15377"/>
        <dbReference type="ChEBI" id="CHEBI:28938"/>
        <dbReference type="ChEBI" id="CHEBI:58145"/>
        <dbReference type="ChEBI" id="CHEBI:58318"/>
        <dbReference type="EC" id="3.5.3.12"/>
    </reaction>
</comment>
<dbReference type="Pfam" id="PF04371">
    <property type="entry name" value="PAD_porph"/>
    <property type="match status" value="1"/>
</dbReference>
<evidence type="ECO:0000313" key="4">
    <source>
        <dbReference type="EMBL" id="OJG90220.1"/>
    </source>
</evidence>
<accession>A0A0S3K7Z1</accession>
<keyword evidence="5" id="KW-1185">Reference proteome</keyword>
<dbReference type="GO" id="GO:0004668">
    <property type="term" value="F:protein-arginine deiminase activity"/>
    <property type="evidence" value="ECO:0007669"/>
    <property type="project" value="InterPro"/>
</dbReference>
<evidence type="ECO:0000256" key="1">
    <source>
        <dbReference type="ARBA" id="ARBA00022801"/>
    </source>
</evidence>
<dbReference type="PANTHER" id="PTHR31377:SF0">
    <property type="entry name" value="AGMATINE DEIMINASE-RELATED"/>
    <property type="match status" value="1"/>
</dbReference>
<dbReference type="Gene3D" id="3.75.10.10">
    <property type="entry name" value="L-arginine/glycine Amidinotransferase, Chain A"/>
    <property type="match status" value="1"/>
</dbReference>
<feature type="active site" description="Amidino-cysteine intermediate" evidence="2">
    <location>
        <position position="356"/>
    </location>
</feature>
<dbReference type="GO" id="GO:0009446">
    <property type="term" value="P:putrescine biosynthetic process"/>
    <property type="evidence" value="ECO:0007669"/>
    <property type="project" value="InterPro"/>
</dbReference>
<dbReference type="Proteomes" id="UP000183039">
    <property type="component" value="Unassembled WGS sequence"/>
</dbReference>
<dbReference type="EC" id="3.5.3.12" evidence="2"/>
<evidence type="ECO:0000313" key="3">
    <source>
        <dbReference type="EMBL" id="ALS00415.1"/>
    </source>
</evidence>
<dbReference type="RefSeq" id="WP_071878502.1">
    <property type="nucleotide sequence ID" value="NZ_JXLC01000020.1"/>
</dbReference>
<sequence length="365" mass="41586">MKLTSSNPKADGFFVPGEFGLHEETYMIWPERADNWRNGGKPAQAAYAKVAQAIALFEPVTMLVSEKQYKNARQSLPESIRVMEMSNNDAWIKDYGPIYVTNKNGEVRGVDWRFNAWGGLLDGLYFPWDQDDLVAEKLCEFNRMDYYSLKDFILEGCSVHFDGDGTLYTTEEVLLSEGRNGKLSKEEIEEVLRKYCNVEKIIWLKQGFFLDETNGDIDNMLNIVRPGEIVLTWTNDRNDPQYEISKTAYEQLQKETDAKGRTLIIHKMLMPEPMYITTEESQGVDPVNGMLPRFPGDRLTATYVSYYTANGGIIYPLFNDKNDQAAKILLEKIYPNRKIIGVPAREILLGGGNIHCIAQSIPKNS</sequence>
<organism evidence="4 6">
    <name type="scientific">Enterococcus silesiacus</name>
    <dbReference type="NCBI Taxonomy" id="332949"/>
    <lineage>
        <taxon>Bacteria</taxon>
        <taxon>Bacillati</taxon>
        <taxon>Bacillota</taxon>
        <taxon>Bacilli</taxon>
        <taxon>Lactobacillales</taxon>
        <taxon>Enterococcaceae</taxon>
        <taxon>Enterococcus</taxon>
    </lineage>
</organism>
<dbReference type="InterPro" id="IPR017754">
    <property type="entry name" value="Agmatine_deiminase"/>
</dbReference>
<protein>
    <recommendedName>
        <fullName evidence="2">Putative agmatine deiminase</fullName>
        <ecNumber evidence="2">3.5.3.12</ecNumber>
    </recommendedName>
    <alternativeName>
        <fullName evidence="2">Agmatine iminohydrolase</fullName>
    </alternativeName>
</protein>
<comment type="similarity">
    <text evidence="2">Belongs to the agmatine deiminase family.</text>
</comment>
<dbReference type="AlphaFoldDB" id="A0A0S3K7Z1"/>
<reference evidence="4 6" key="1">
    <citation type="submission" date="2014-12" db="EMBL/GenBank/DDBJ databases">
        <title>Draft genome sequences of 29 type strains of Enterococci.</title>
        <authorList>
            <person name="Zhong Z."/>
            <person name="Sun Z."/>
            <person name="Liu W."/>
            <person name="Zhang W."/>
            <person name="Zhang H."/>
        </authorList>
    </citation>
    <scope>NUCLEOTIDE SEQUENCE [LARGE SCALE GENOMIC DNA]</scope>
    <source>
        <strain evidence="4 6">DSM 22801</strain>
    </source>
</reference>
<evidence type="ECO:0000256" key="2">
    <source>
        <dbReference type="HAMAP-Rule" id="MF_01841"/>
    </source>
</evidence>
<evidence type="ECO:0000313" key="6">
    <source>
        <dbReference type="Proteomes" id="UP000183039"/>
    </source>
</evidence>
<keyword evidence="1 2" id="KW-0378">Hydrolase</keyword>
<dbReference type="InterPro" id="IPR007466">
    <property type="entry name" value="Peptidyl-Arg-deiminase_porph"/>
</dbReference>
<proteinExistence type="inferred from homology"/>
<dbReference type="NCBIfam" id="NF010070">
    <property type="entry name" value="PRK13551.1"/>
    <property type="match status" value="1"/>
</dbReference>
<dbReference type="Proteomes" id="UP000065511">
    <property type="component" value="Chromosome"/>
</dbReference>
<gene>
    <name evidence="2" type="primary">aguA</name>
    <name evidence="3" type="ORF">ATZ33_03200</name>
    <name evidence="4" type="ORF">RV15_GL001484</name>
</gene>
<dbReference type="NCBIfam" id="TIGR03380">
    <property type="entry name" value="agmatine_aguA"/>
    <property type="match status" value="1"/>
</dbReference>
<dbReference type="EMBL" id="CP013614">
    <property type="protein sequence ID" value="ALS00415.1"/>
    <property type="molecule type" value="Genomic_DNA"/>
</dbReference>
<name>A0A0S3K7Z1_9ENTE</name>
<dbReference type="EMBL" id="JXLC01000020">
    <property type="protein sequence ID" value="OJG90220.1"/>
    <property type="molecule type" value="Genomic_DNA"/>
</dbReference>
<dbReference type="KEGG" id="ess:ATZ33_03200"/>
<dbReference type="SUPFAM" id="SSF55909">
    <property type="entry name" value="Pentein"/>
    <property type="match status" value="1"/>
</dbReference>
<dbReference type="HAMAP" id="MF_01841">
    <property type="entry name" value="Agmatine_deimin"/>
    <property type="match status" value="1"/>
</dbReference>
<dbReference type="OrthoDB" id="9808013at2"/>
<evidence type="ECO:0000313" key="5">
    <source>
        <dbReference type="Proteomes" id="UP000065511"/>
    </source>
</evidence>
<dbReference type="PANTHER" id="PTHR31377">
    <property type="entry name" value="AGMATINE DEIMINASE-RELATED"/>
    <property type="match status" value="1"/>
</dbReference>